<reference evidence="1 2" key="1">
    <citation type="submission" date="2017-03" db="EMBL/GenBank/DDBJ databases">
        <authorList>
            <person name="Afonso C.L."/>
            <person name="Miller P.J."/>
            <person name="Scott M.A."/>
            <person name="Spackman E."/>
            <person name="Goraichik I."/>
            <person name="Dimitrov K.M."/>
            <person name="Suarez D.L."/>
            <person name="Swayne D.E."/>
        </authorList>
    </citation>
    <scope>NUCLEOTIDE SEQUENCE [LARGE SCALE GENOMIC DNA]</scope>
    <source>
        <strain evidence="1 2">CECT 7691</strain>
    </source>
</reference>
<name>A0A1Y5TZ00_9PROT</name>
<protein>
    <submittedName>
        <fullName evidence="1">Uncharacterized protein</fullName>
    </submittedName>
</protein>
<keyword evidence="2" id="KW-1185">Reference proteome</keyword>
<dbReference type="AlphaFoldDB" id="A0A1Y5TZ00"/>
<gene>
    <name evidence="1" type="ORF">OCH7691_04371</name>
</gene>
<organism evidence="1 2">
    <name type="scientific">Oceanibacterium hippocampi</name>
    <dbReference type="NCBI Taxonomy" id="745714"/>
    <lineage>
        <taxon>Bacteria</taxon>
        <taxon>Pseudomonadati</taxon>
        <taxon>Pseudomonadota</taxon>
        <taxon>Alphaproteobacteria</taxon>
        <taxon>Sneathiellales</taxon>
        <taxon>Sneathiellaceae</taxon>
        <taxon>Oceanibacterium</taxon>
    </lineage>
</organism>
<sequence length="302" mass="33576">MTAVAAAESGQVIDYSGLMQRWPDAGDLRAEPLPAAALLRHRGKPVSPLTWPEERLGTLRHVTTPDGRELLVAMDLEPCEPGNVRTRFRRARPGRATVSVAMFALAARPARPEAAAAAPVPHLTLPPRMAATTETWRRLRPDNLAVMLRRRVLTADQVVAAYEIRDLFEAIACGLDARATDYAMRVDGGGRSPRHPVDGLSPRLCRRWKDVWCPWANWARAPFHVWDGPRGTGCADRFAVTLAVAVDGLGIEEIIERHHVHGRRKDARARFRAAIRESLDHWQDLRSGLRTSWSTVLADLEA</sequence>
<accession>A0A1Y5TZ00</accession>
<dbReference type="Proteomes" id="UP000193200">
    <property type="component" value="Unassembled WGS sequence"/>
</dbReference>
<evidence type="ECO:0000313" key="2">
    <source>
        <dbReference type="Proteomes" id="UP000193200"/>
    </source>
</evidence>
<evidence type="ECO:0000313" key="1">
    <source>
        <dbReference type="EMBL" id="SLN77281.1"/>
    </source>
</evidence>
<proteinExistence type="predicted"/>
<dbReference type="InParanoid" id="A0A1Y5TZ00"/>
<dbReference type="RefSeq" id="WP_085885701.1">
    <property type="nucleotide sequence ID" value="NZ_FWFR01000006.1"/>
</dbReference>
<dbReference type="EMBL" id="FWFR01000006">
    <property type="protein sequence ID" value="SLN77281.1"/>
    <property type="molecule type" value="Genomic_DNA"/>
</dbReference>